<name>A0A7T1F9Q4_9STAP</name>
<protein>
    <submittedName>
        <fullName evidence="1">Uncharacterized protein</fullName>
    </submittedName>
</protein>
<evidence type="ECO:0000313" key="1">
    <source>
        <dbReference type="EMBL" id="QPM75557.1"/>
    </source>
</evidence>
<dbReference type="EMBL" id="CP064056">
    <property type="protein sequence ID" value="QPM75557.1"/>
    <property type="molecule type" value="Genomic_DNA"/>
</dbReference>
<organism evidence="1 2">
    <name type="scientific">Staphylococcus lloydii</name>
    <dbReference type="NCBI Taxonomy" id="2781774"/>
    <lineage>
        <taxon>Bacteria</taxon>
        <taxon>Bacillati</taxon>
        <taxon>Bacillota</taxon>
        <taxon>Bacilli</taxon>
        <taxon>Bacillales</taxon>
        <taxon>Staphylococcaceae</taxon>
        <taxon>Staphylococcus</taxon>
    </lineage>
</organism>
<accession>A0A7T1F9Q4</accession>
<dbReference type="KEGG" id="sllo:ISP08_02145"/>
<reference evidence="1 2" key="1">
    <citation type="submission" date="2020-10" db="EMBL/GenBank/DDBJ databases">
        <title>Closed genome sequences of Staphylococcus lloydii sp. nov. and Staphylococcus durrellii sp. nov. Isolated from Captive Fruit Bats (Pteropus livingstonii).</title>
        <authorList>
            <person name="Fountain K."/>
        </authorList>
    </citation>
    <scope>NUCLEOTIDE SEQUENCE [LARGE SCALE GENOMIC DNA]</scope>
    <source>
        <strain evidence="1 2">23_2_7_LY</strain>
    </source>
</reference>
<proteinExistence type="predicted"/>
<dbReference type="AlphaFoldDB" id="A0A7T1F9Q4"/>
<dbReference type="RefSeq" id="WP_195719199.1">
    <property type="nucleotide sequence ID" value="NZ_CP064056.1"/>
</dbReference>
<evidence type="ECO:0000313" key="2">
    <source>
        <dbReference type="Proteomes" id="UP000594455"/>
    </source>
</evidence>
<gene>
    <name evidence="1" type="ORF">ISP08_02145</name>
</gene>
<dbReference type="Proteomes" id="UP000594455">
    <property type="component" value="Chromosome"/>
</dbReference>
<sequence>MTTYNDTRLRIDKLYETRSPRISTMIDEGGLGADRYYDIEKYKLSQLSDDQLYNWYSHKSDIELVELLEELVKDNTKNTNYHLIRPLKLVMLERMKQL</sequence>
<keyword evidence="2" id="KW-1185">Reference proteome</keyword>